<dbReference type="FunFam" id="3.30.63.10:FF:000002">
    <property type="entry name" value="Guanylate kinase 1"/>
    <property type="match status" value="1"/>
</dbReference>
<dbReference type="SUPFAM" id="SSF52540">
    <property type="entry name" value="P-loop containing nucleoside triphosphate hydrolases"/>
    <property type="match status" value="1"/>
</dbReference>
<dbReference type="InterPro" id="IPR008145">
    <property type="entry name" value="GK/Ca_channel_bsu"/>
</dbReference>
<comment type="catalytic activity">
    <reaction evidence="9">
        <text>GMP + ATP = GDP + ADP</text>
        <dbReference type="Rhea" id="RHEA:20780"/>
        <dbReference type="ChEBI" id="CHEBI:30616"/>
        <dbReference type="ChEBI" id="CHEBI:58115"/>
        <dbReference type="ChEBI" id="CHEBI:58189"/>
        <dbReference type="ChEBI" id="CHEBI:456216"/>
        <dbReference type="EC" id="2.7.4.8"/>
    </reaction>
</comment>
<evidence type="ECO:0000256" key="2">
    <source>
        <dbReference type="ARBA" id="ARBA00012961"/>
    </source>
</evidence>
<keyword evidence="5 9" id="KW-0547">Nucleotide-binding</keyword>
<dbReference type="InterPro" id="IPR020590">
    <property type="entry name" value="Guanylate_kinase_CS"/>
</dbReference>
<dbReference type="SMART" id="SM00072">
    <property type="entry name" value="GuKc"/>
    <property type="match status" value="1"/>
</dbReference>
<dbReference type="Proteomes" id="UP000192455">
    <property type="component" value="Unassembled WGS sequence"/>
</dbReference>
<keyword evidence="9" id="KW-0963">Cytoplasm</keyword>
<dbReference type="Pfam" id="PF00625">
    <property type="entry name" value="Guanylate_kin"/>
    <property type="match status" value="1"/>
</dbReference>
<reference evidence="11 12" key="1">
    <citation type="submission" date="2017-01" db="EMBL/GenBank/DDBJ databases">
        <authorList>
            <person name="Mah S.A."/>
            <person name="Swanson W.J."/>
            <person name="Moy G.W."/>
            <person name="Vacquier V.D."/>
        </authorList>
    </citation>
    <scope>NUCLEOTIDE SEQUENCE [LARGE SCALE GENOMIC DNA]</scope>
    <source>
        <strain evidence="11 12">DSM 21219</strain>
    </source>
</reference>
<evidence type="ECO:0000256" key="3">
    <source>
        <dbReference type="ARBA" id="ARBA00016296"/>
    </source>
</evidence>
<dbReference type="GO" id="GO:0005829">
    <property type="term" value="C:cytosol"/>
    <property type="evidence" value="ECO:0007669"/>
    <property type="project" value="TreeGrafter"/>
</dbReference>
<evidence type="ECO:0000256" key="8">
    <source>
        <dbReference type="ARBA" id="ARBA00030128"/>
    </source>
</evidence>
<dbReference type="Gene3D" id="3.40.50.300">
    <property type="entry name" value="P-loop containing nucleotide triphosphate hydrolases"/>
    <property type="match status" value="1"/>
</dbReference>
<gene>
    <name evidence="9" type="primary">gmk</name>
    <name evidence="11" type="ORF">SAMN05421849_1977</name>
</gene>
<organism evidence="11 12">
    <name type="scientific">Pontibaca methylaminivorans</name>
    <dbReference type="NCBI Taxonomy" id="515897"/>
    <lineage>
        <taxon>Bacteria</taxon>
        <taxon>Pseudomonadati</taxon>
        <taxon>Pseudomonadota</taxon>
        <taxon>Alphaproteobacteria</taxon>
        <taxon>Rhodobacterales</taxon>
        <taxon>Roseobacteraceae</taxon>
        <taxon>Pontibaca</taxon>
    </lineage>
</organism>
<dbReference type="InterPro" id="IPR008144">
    <property type="entry name" value="Guanylate_kin-like_dom"/>
</dbReference>
<dbReference type="PANTHER" id="PTHR23117">
    <property type="entry name" value="GUANYLATE KINASE-RELATED"/>
    <property type="match status" value="1"/>
</dbReference>
<comment type="similarity">
    <text evidence="1 9">Belongs to the guanylate kinase family.</text>
</comment>
<dbReference type="CDD" id="cd00071">
    <property type="entry name" value="GMPK"/>
    <property type="match status" value="1"/>
</dbReference>
<dbReference type="EC" id="2.7.4.8" evidence="2 9"/>
<keyword evidence="12" id="KW-1185">Reference proteome</keyword>
<evidence type="ECO:0000256" key="1">
    <source>
        <dbReference type="ARBA" id="ARBA00005790"/>
    </source>
</evidence>
<evidence type="ECO:0000256" key="7">
    <source>
        <dbReference type="ARBA" id="ARBA00022840"/>
    </source>
</evidence>
<keyword evidence="6 9" id="KW-0418">Kinase</keyword>
<dbReference type="GO" id="GO:0005524">
    <property type="term" value="F:ATP binding"/>
    <property type="evidence" value="ECO:0007669"/>
    <property type="project" value="UniProtKB-UniRule"/>
</dbReference>
<keyword evidence="4 9" id="KW-0808">Transferase</keyword>
<sequence>MATSGPLAGAALSVSAGQAQQGGAHRTGNHAMERRRGLLIILSSPSGAGKSTLAGRLRDWDPDIVFSISATTRKPRPGETDGVDYRFLTQADFDARVAAGEMLEHAQVFGNSYGTPRAPVEAAIETGQDVLFDIDWQGAQQIRNSALGLNTLSIFLLPPSIAELHRRLETRGQDSPETIARRMRQSWDEISHWDGYDFVLVNADLAETEARLRTIITATRLRRSQQPGLTAHVLALQAEFEEIHP</sequence>
<dbReference type="AlphaFoldDB" id="A0A1R3WZ20"/>
<dbReference type="HAMAP" id="MF_00328">
    <property type="entry name" value="Guanylate_kinase"/>
    <property type="match status" value="1"/>
</dbReference>
<dbReference type="InterPro" id="IPR017665">
    <property type="entry name" value="Guanylate_kinase"/>
</dbReference>
<evidence type="ECO:0000256" key="5">
    <source>
        <dbReference type="ARBA" id="ARBA00022741"/>
    </source>
</evidence>
<name>A0A1R3WZ20_9RHOB</name>
<accession>A0A1R3WZ20</accession>
<dbReference type="InterPro" id="IPR027417">
    <property type="entry name" value="P-loop_NTPase"/>
</dbReference>
<comment type="subcellular location">
    <subcellularLocation>
        <location evidence="9">Cytoplasm</location>
    </subcellularLocation>
</comment>
<dbReference type="PROSITE" id="PS50052">
    <property type="entry name" value="GUANYLATE_KINASE_2"/>
    <property type="match status" value="1"/>
</dbReference>
<protein>
    <recommendedName>
        <fullName evidence="3 9">Guanylate kinase</fullName>
        <ecNumber evidence="2 9">2.7.4.8</ecNumber>
    </recommendedName>
    <alternativeName>
        <fullName evidence="8 9">GMP kinase</fullName>
    </alternativeName>
</protein>
<evidence type="ECO:0000259" key="10">
    <source>
        <dbReference type="PROSITE" id="PS50052"/>
    </source>
</evidence>
<feature type="domain" description="Guanylate kinase-like" evidence="10">
    <location>
        <begin position="37"/>
        <end position="217"/>
    </location>
</feature>
<dbReference type="PROSITE" id="PS00856">
    <property type="entry name" value="GUANYLATE_KINASE_1"/>
    <property type="match status" value="1"/>
</dbReference>
<dbReference type="NCBIfam" id="TIGR03263">
    <property type="entry name" value="guanyl_kin"/>
    <property type="match status" value="1"/>
</dbReference>
<dbReference type="Gene3D" id="3.30.63.10">
    <property type="entry name" value="Guanylate Kinase phosphate binding domain"/>
    <property type="match status" value="1"/>
</dbReference>
<dbReference type="EMBL" id="FTPS01000001">
    <property type="protein sequence ID" value="SIT83772.1"/>
    <property type="molecule type" value="Genomic_DNA"/>
</dbReference>
<feature type="binding site" evidence="9">
    <location>
        <begin position="44"/>
        <end position="51"/>
    </location>
    <ligand>
        <name>ATP</name>
        <dbReference type="ChEBI" id="CHEBI:30616"/>
    </ligand>
</feature>
<evidence type="ECO:0000256" key="9">
    <source>
        <dbReference type="HAMAP-Rule" id="MF_00328"/>
    </source>
</evidence>
<comment type="function">
    <text evidence="9">Essential for recycling GMP and indirectly, cGMP.</text>
</comment>
<evidence type="ECO:0000256" key="6">
    <source>
        <dbReference type="ARBA" id="ARBA00022777"/>
    </source>
</evidence>
<proteinExistence type="inferred from homology"/>
<dbReference type="STRING" id="515897.SAMN05421849_1977"/>
<dbReference type="GO" id="GO:0004385">
    <property type="term" value="F:GMP kinase activity"/>
    <property type="evidence" value="ECO:0007669"/>
    <property type="project" value="UniProtKB-UniRule"/>
</dbReference>
<keyword evidence="7 9" id="KW-0067">ATP-binding</keyword>
<dbReference type="PANTHER" id="PTHR23117:SF13">
    <property type="entry name" value="GUANYLATE KINASE"/>
    <property type="match status" value="1"/>
</dbReference>
<evidence type="ECO:0000313" key="12">
    <source>
        <dbReference type="Proteomes" id="UP000192455"/>
    </source>
</evidence>
<evidence type="ECO:0000256" key="4">
    <source>
        <dbReference type="ARBA" id="ARBA00022679"/>
    </source>
</evidence>
<evidence type="ECO:0000313" key="11">
    <source>
        <dbReference type="EMBL" id="SIT83772.1"/>
    </source>
</evidence>